<name>A0A7Y0L7U8_9FIRM</name>
<dbReference type="Gene3D" id="1.20.1730.10">
    <property type="entry name" value="Sodium/glucose cotransporter"/>
    <property type="match status" value="1"/>
</dbReference>
<proteinExistence type="inferred from homology"/>
<feature type="transmembrane region" description="Helical" evidence="9">
    <location>
        <begin position="236"/>
        <end position="255"/>
    </location>
</feature>
<dbReference type="PANTHER" id="PTHR48086:SF8">
    <property type="entry name" value="MONOCARBOXYLIC ACID PERMEASE"/>
    <property type="match status" value="1"/>
</dbReference>
<protein>
    <submittedName>
        <fullName evidence="10">Sodium:solute symporter family protein</fullName>
    </submittedName>
</protein>
<organism evidence="10 11">
    <name type="scientific">Sulfobacillus harzensis</name>
    <dbReference type="NCBI Taxonomy" id="2729629"/>
    <lineage>
        <taxon>Bacteria</taxon>
        <taxon>Bacillati</taxon>
        <taxon>Bacillota</taxon>
        <taxon>Clostridia</taxon>
        <taxon>Eubacteriales</taxon>
        <taxon>Clostridiales Family XVII. Incertae Sedis</taxon>
        <taxon>Sulfobacillus</taxon>
    </lineage>
</organism>
<keyword evidence="7 9" id="KW-0472">Membrane</keyword>
<evidence type="ECO:0000256" key="2">
    <source>
        <dbReference type="ARBA" id="ARBA00006434"/>
    </source>
</evidence>
<evidence type="ECO:0000256" key="4">
    <source>
        <dbReference type="ARBA" id="ARBA00022475"/>
    </source>
</evidence>
<dbReference type="RefSeq" id="WP_169102822.1">
    <property type="nucleotide sequence ID" value="NZ_JABBVZ010000128.1"/>
</dbReference>
<dbReference type="PANTHER" id="PTHR48086">
    <property type="entry name" value="SODIUM/PROLINE SYMPORTER-RELATED"/>
    <property type="match status" value="1"/>
</dbReference>
<dbReference type="GO" id="GO:0005886">
    <property type="term" value="C:plasma membrane"/>
    <property type="evidence" value="ECO:0007669"/>
    <property type="project" value="TreeGrafter"/>
</dbReference>
<feature type="transmembrane region" description="Helical" evidence="9">
    <location>
        <begin position="46"/>
        <end position="70"/>
    </location>
</feature>
<evidence type="ECO:0000256" key="8">
    <source>
        <dbReference type="RuleBase" id="RU362091"/>
    </source>
</evidence>
<feature type="transmembrane region" description="Helical" evidence="9">
    <location>
        <begin position="321"/>
        <end position="349"/>
    </location>
</feature>
<comment type="subcellular location">
    <subcellularLocation>
        <location evidence="1">Membrane</location>
        <topology evidence="1">Multi-pass membrane protein</topology>
    </subcellularLocation>
</comment>
<evidence type="ECO:0000256" key="7">
    <source>
        <dbReference type="ARBA" id="ARBA00023136"/>
    </source>
</evidence>
<dbReference type="EMBL" id="JABBVZ010000128">
    <property type="protein sequence ID" value="NMP24613.1"/>
    <property type="molecule type" value="Genomic_DNA"/>
</dbReference>
<sequence length="495" mass="54208">MAQGAWILLIALLAVIAVTVGGIIYGHRQSRDLSGWLVDARRMGPFLVWFLLGTEIYTAFTFQGLAAYSYANGSAAYYNVALNDVAYALGFFILPAFWLLGKRFGHVTQSDFVASRYQSPGLGIFIAFTTALIMIGYIDLNIEGLGAVVTVISGGSVHGVWPDVLGFLVLGLAVTFGGIRGNAWQSAIKDILMFIAILALFFVVPSHFFHGFGSMFQAFHRKLASRMVLPGINPKLGILWLITTVMLTSMGQWMWPQWFGIAYTARGPRALKLQAVFMPLYQLVKWMVIVIGFAAVLILGFHKTEGNNVVMMLAGQALPFWMLALFTIAAVFSAIIPAGPIIMTSAGLLARNVYQKLWPKTTDVTTYRLTRALVLPITFLALVLAEVAPALIVVVLLVAYDFIAQLFPAIVIGGLFWKRATKEGALAGILGGWIVAAWVLLTKHDPWHGMNAGFIALLVNLVLFFGVSLLTQPAPRPFLDQFFATIYPKTDSDQM</sequence>
<dbReference type="InterPro" id="IPR001734">
    <property type="entry name" value="Na/solute_symporter"/>
</dbReference>
<reference evidence="10 11" key="1">
    <citation type="submission" date="2020-04" db="EMBL/GenBank/DDBJ databases">
        <authorList>
            <person name="Zhang R."/>
            <person name="Schippers A."/>
        </authorList>
    </citation>
    <scope>NUCLEOTIDE SEQUENCE [LARGE SCALE GENOMIC DNA]</scope>
    <source>
        <strain evidence="10 11">DSM 109850</strain>
    </source>
</reference>
<keyword evidence="5 9" id="KW-0812">Transmembrane</keyword>
<evidence type="ECO:0000313" key="10">
    <source>
        <dbReference type="EMBL" id="NMP24613.1"/>
    </source>
</evidence>
<evidence type="ECO:0000256" key="6">
    <source>
        <dbReference type="ARBA" id="ARBA00022989"/>
    </source>
</evidence>
<feature type="transmembrane region" description="Helical" evidence="9">
    <location>
        <begin position="121"/>
        <end position="140"/>
    </location>
</feature>
<evidence type="ECO:0000256" key="5">
    <source>
        <dbReference type="ARBA" id="ARBA00022692"/>
    </source>
</evidence>
<dbReference type="InterPro" id="IPR018212">
    <property type="entry name" value="Na/solute_symporter_CS"/>
</dbReference>
<evidence type="ECO:0000313" key="11">
    <source>
        <dbReference type="Proteomes" id="UP000533476"/>
    </source>
</evidence>
<feature type="transmembrane region" description="Helical" evidence="9">
    <location>
        <begin position="276"/>
        <end position="301"/>
    </location>
</feature>
<dbReference type="PROSITE" id="PS50283">
    <property type="entry name" value="NA_SOLUT_SYMP_3"/>
    <property type="match status" value="1"/>
</dbReference>
<keyword evidence="11" id="KW-1185">Reference proteome</keyword>
<dbReference type="InterPro" id="IPR038377">
    <property type="entry name" value="Na/Glc_symporter_sf"/>
</dbReference>
<feature type="transmembrane region" description="Helical" evidence="9">
    <location>
        <begin position="369"/>
        <end position="385"/>
    </location>
</feature>
<feature type="transmembrane region" description="Helical" evidence="9">
    <location>
        <begin position="391"/>
        <end position="417"/>
    </location>
</feature>
<feature type="transmembrane region" description="Helical" evidence="9">
    <location>
        <begin position="424"/>
        <end position="441"/>
    </location>
</feature>
<dbReference type="Pfam" id="PF00474">
    <property type="entry name" value="SSF"/>
    <property type="match status" value="1"/>
</dbReference>
<keyword evidence="6 9" id="KW-1133">Transmembrane helix</keyword>
<feature type="transmembrane region" description="Helical" evidence="9">
    <location>
        <begin position="76"/>
        <end position="100"/>
    </location>
</feature>
<evidence type="ECO:0000256" key="9">
    <source>
        <dbReference type="SAM" id="Phobius"/>
    </source>
</evidence>
<keyword evidence="4" id="KW-1003">Cell membrane</keyword>
<evidence type="ECO:0000256" key="3">
    <source>
        <dbReference type="ARBA" id="ARBA00022448"/>
    </source>
</evidence>
<keyword evidence="3" id="KW-0813">Transport</keyword>
<dbReference type="PROSITE" id="PS00457">
    <property type="entry name" value="NA_SOLUT_SYMP_2"/>
    <property type="match status" value="1"/>
</dbReference>
<dbReference type="InterPro" id="IPR050277">
    <property type="entry name" value="Sodium:Solute_Symporter"/>
</dbReference>
<evidence type="ECO:0000256" key="1">
    <source>
        <dbReference type="ARBA" id="ARBA00004141"/>
    </source>
</evidence>
<dbReference type="GO" id="GO:0046942">
    <property type="term" value="P:carboxylic acid transport"/>
    <property type="evidence" value="ECO:0007669"/>
    <property type="project" value="UniProtKB-ARBA"/>
</dbReference>
<feature type="transmembrane region" description="Helical" evidence="9">
    <location>
        <begin position="453"/>
        <end position="471"/>
    </location>
</feature>
<dbReference type="AlphaFoldDB" id="A0A7Y0L7U8"/>
<feature type="transmembrane region" description="Helical" evidence="9">
    <location>
        <begin position="6"/>
        <end position="25"/>
    </location>
</feature>
<dbReference type="GO" id="GO:0022857">
    <property type="term" value="F:transmembrane transporter activity"/>
    <property type="evidence" value="ECO:0007669"/>
    <property type="project" value="InterPro"/>
</dbReference>
<comment type="caution">
    <text evidence="10">The sequence shown here is derived from an EMBL/GenBank/DDBJ whole genome shotgun (WGS) entry which is preliminary data.</text>
</comment>
<dbReference type="CDD" id="cd10322">
    <property type="entry name" value="SLC5sbd"/>
    <property type="match status" value="1"/>
</dbReference>
<feature type="transmembrane region" description="Helical" evidence="9">
    <location>
        <begin position="160"/>
        <end position="179"/>
    </location>
</feature>
<comment type="similarity">
    <text evidence="2 8">Belongs to the sodium:solute symporter (SSF) (TC 2.A.21) family.</text>
</comment>
<dbReference type="Proteomes" id="UP000533476">
    <property type="component" value="Unassembled WGS sequence"/>
</dbReference>
<accession>A0A7Y0L7U8</accession>
<gene>
    <name evidence="10" type="ORF">HIJ39_20065</name>
</gene>
<feature type="transmembrane region" description="Helical" evidence="9">
    <location>
        <begin position="191"/>
        <end position="216"/>
    </location>
</feature>